<feature type="region of interest" description="Disordered" evidence="1">
    <location>
        <begin position="16"/>
        <end position="83"/>
    </location>
</feature>
<evidence type="ECO:0000313" key="3">
    <source>
        <dbReference type="Proteomes" id="UP000269945"/>
    </source>
</evidence>
<dbReference type="Proteomes" id="UP000269945">
    <property type="component" value="Unassembled WGS sequence"/>
</dbReference>
<evidence type="ECO:0000313" key="2">
    <source>
        <dbReference type="EMBL" id="VCW70129.1"/>
    </source>
</evidence>
<dbReference type="EMBL" id="CYRY02005733">
    <property type="protein sequence ID" value="VCW70129.1"/>
    <property type="molecule type" value="Genomic_DNA"/>
</dbReference>
<gene>
    <name evidence="2" type="ORF">BN2614_LOCUS5</name>
</gene>
<feature type="compositionally biased region" description="Pro residues" evidence="1">
    <location>
        <begin position="65"/>
        <end position="76"/>
    </location>
</feature>
<accession>A0A9X9LK17</accession>
<dbReference type="AlphaFoldDB" id="A0A9X9LK17"/>
<sequence>QGNAVRIANLQAATHTGLGAGLGPSLVSSRTPPRAPHLAGPCPSSGGFEAYPTPSTTYSLAPLSPTGPYPDPPCPVISPTNGH</sequence>
<keyword evidence="3" id="KW-1185">Reference proteome</keyword>
<feature type="non-terminal residue" evidence="2">
    <location>
        <position position="1"/>
    </location>
</feature>
<name>A0A9X9LK17_GULGU</name>
<proteinExistence type="predicted"/>
<organism evidence="2 3">
    <name type="scientific">Gulo gulo</name>
    <name type="common">Wolverine</name>
    <name type="synonym">Gluton</name>
    <dbReference type="NCBI Taxonomy" id="48420"/>
    <lineage>
        <taxon>Eukaryota</taxon>
        <taxon>Metazoa</taxon>
        <taxon>Chordata</taxon>
        <taxon>Craniata</taxon>
        <taxon>Vertebrata</taxon>
        <taxon>Euteleostomi</taxon>
        <taxon>Mammalia</taxon>
        <taxon>Eutheria</taxon>
        <taxon>Laurasiatheria</taxon>
        <taxon>Carnivora</taxon>
        <taxon>Caniformia</taxon>
        <taxon>Musteloidea</taxon>
        <taxon>Mustelidae</taxon>
        <taxon>Guloninae</taxon>
        <taxon>Gulo</taxon>
    </lineage>
</organism>
<comment type="caution">
    <text evidence="2">The sequence shown here is derived from an EMBL/GenBank/DDBJ whole genome shotgun (WGS) entry which is preliminary data.</text>
</comment>
<protein>
    <submittedName>
        <fullName evidence="2">Uncharacterized protein</fullName>
    </submittedName>
</protein>
<feature type="non-terminal residue" evidence="2">
    <location>
        <position position="83"/>
    </location>
</feature>
<reference evidence="2 3" key="1">
    <citation type="submission" date="2018-10" db="EMBL/GenBank/DDBJ databases">
        <authorList>
            <person name="Ekblom R."/>
            <person name="Jareborg N."/>
        </authorList>
    </citation>
    <scope>NUCLEOTIDE SEQUENCE [LARGE SCALE GENOMIC DNA]</scope>
    <source>
        <tissue evidence="2">Muscle</tissue>
    </source>
</reference>
<evidence type="ECO:0000256" key="1">
    <source>
        <dbReference type="SAM" id="MobiDB-lite"/>
    </source>
</evidence>